<gene>
    <name evidence="2" type="ORF">MBRA_32570</name>
</gene>
<feature type="region of interest" description="Disordered" evidence="1">
    <location>
        <begin position="72"/>
        <end position="95"/>
    </location>
</feature>
<evidence type="ECO:0000313" key="3">
    <source>
        <dbReference type="Proteomes" id="UP000467379"/>
    </source>
</evidence>
<protein>
    <submittedName>
        <fullName evidence="2">Uncharacterized protein</fullName>
    </submittedName>
</protein>
<name>A0ABM7KPY9_9MYCO</name>
<reference evidence="2 3" key="1">
    <citation type="journal article" date="2019" name="Emerg. Microbes Infect.">
        <title>Comprehensive subspecies identification of 175 nontuberculous mycobacteria species based on 7547 genomic profiles.</title>
        <authorList>
            <person name="Matsumoto Y."/>
            <person name="Kinjo T."/>
            <person name="Motooka D."/>
            <person name="Nabeya D."/>
            <person name="Jung N."/>
            <person name="Uechi K."/>
            <person name="Horii T."/>
            <person name="Iida T."/>
            <person name="Fujita J."/>
            <person name="Nakamura S."/>
        </authorList>
    </citation>
    <scope>NUCLEOTIDE SEQUENCE [LARGE SCALE GENOMIC DNA]</scope>
    <source>
        <strain evidence="2 3">JCM 12687</strain>
    </source>
</reference>
<dbReference type="EMBL" id="AP022606">
    <property type="protein sequence ID" value="BBZ13062.1"/>
    <property type="molecule type" value="Genomic_DNA"/>
</dbReference>
<keyword evidence="3" id="KW-1185">Reference proteome</keyword>
<evidence type="ECO:0000313" key="2">
    <source>
        <dbReference type="EMBL" id="BBZ13062.1"/>
    </source>
</evidence>
<dbReference type="Proteomes" id="UP000467379">
    <property type="component" value="Chromosome"/>
</dbReference>
<organism evidence="2 3">
    <name type="scientific">Mycobacterium branderi</name>
    <dbReference type="NCBI Taxonomy" id="43348"/>
    <lineage>
        <taxon>Bacteria</taxon>
        <taxon>Bacillati</taxon>
        <taxon>Actinomycetota</taxon>
        <taxon>Actinomycetes</taxon>
        <taxon>Mycobacteriales</taxon>
        <taxon>Mycobacteriaceae</taxon>
        <taxon>Mycobacterium</taxon>
    </lineage>
</organism>
<accession>A0ABM7KPY9</accession>
<sequence>MSGNKLSVQVFASVCRRPDGDGEPVDERLVDGVERNEVGALQLTGPAISARGSERRLCRLRRVSVDKVALKQTTKHHKAKPLRAAGERKQAARKRVSRINFMRHREPHQGLCRNTGPTLWDFSTVWNGYTHVD</sequence>
<proteinExistence type="predicted"/>
<evidence type="ECO:0000256" key="1">
    <source>
        <dbReference type="SAM" id="MobiDB-lite"/>
    </source>
</evidence>